<dbReference type="InterPro" id="IPR031778">
    <property type="entry name" value="Sortilin_N"/>
</dbReference>
<dbReference type="EMBL" id="VGIR01000036">
    <property type="protein sequence ID" value="MBM3331600.1"/>
    <property type="molecule type" value="Genomic_DNA"/>
</dbReference>
<comment type="caution">
    <text evidence="3">The sequence shown here is derived from an EMBL/GenBank/DDBJ whole genome shotgun (WGS) entry which is preliminary data.</text>
</comment>
<dbReference type="SUPFAM" id="SSF110296">
    <property type="entry name" value="Oligoxyloglucan reducing end-specific cellobiohydrolase"/>
    <property type="match status" value="1"/>
</dbReference>
<evidence type="ECO:0000313" key="3">
    <source>
        <dbReference type="EMBL" id="MBM3331600.1"/>
    </source>
</evidence>
<dbReference type="Proteomes" id="UP000779900">
    <property type="component" value="Unassembled WGS sequence"/>
</dbReference>
<accession>A0A937XIB7</accession>
<sequence>MSTDGGTVWTQMDSYYDDGGCCVVHPDSTDLIITGGRGPLTQTNWSFVVSRSRDGGRTWTRTNPEPSSAGFCWALAIAPSQPNVVYAGGVIAGAAAVYRSTDFGSSWSKTATAPTDTVLSLEIHPTDAARVIAATPDGAFQTTNSGATWTNLHGGNIRVVLQYPGSPDTLLAGGAAGVSISTNGGSNWNPLNAGLDSRAVLALNFIEHDGAYLIAGTKGGACYAWQFEAGITERPGTGDGRRRADVLEVWPNPFISCCRVVGHERDEFAVFDHSGRHIETAKGDRIGAGLAAGVYFLRTAQAQAQAQAPVRVVKTR</sequence>
<evidence type="ECO:0000259" key="2">
    <source>
        <dbReference type="Pfam" id="PF15902"/>
    </source>
</evidence>
<dbReference type="PANTHER" id="PTHR12106">
    <property type="entry name" value="SORTILIN RELATED"/>
    <property type="match status" value="1"/>
</dbReference>
<organism evidence="3 4">
    <name type="scientific">candidate division WOR-3 bacterium</name>
    <dbReference type="NCBI Taxonomy" id="2052148"/>
    <lineage>
        <taxon>Bacteria</taxon>
        <taxon>Bacteria division WOR-3</taxon>
    </lineage>
</organism>
<reference evidence="3" key="1">
    <citation type="submission" date="2019-03" db="EMBL/GenBank/DDBJ databases">
        <title>Lake Tanganyika Metagenome-Assembled Genomes (MAGs).</title>
        <authorList>
            <person name="Tran P."/>
        </authorList>
    </citation>
    <scope>NUCLEOTIDE SEQUENCE</scope>
    <source>
        <strain evidence="3">K_DeepCast_150m_m2_040</strain>
    </source>
</reference>
<dbReference type="Gene3D" id="2.130.10.10">
    <property type="entry name" value="YVTN repeat-like/Quinoprotein amine dehydrogenase"/>
    <property type="match status" value="2"/>
</dbReference>
<keyword evidence="1" id="KW-0677">Repeat</keyword>
<gene>
    <name evidence="3" type="ORF">FJY68_07070</name>
</gene>
<evidence type="ECO:0000256" key="1">
    <source>
        <dbReference type="ARBA" id="ARBA00022737"/>
    </source>
</evidence>
<feature type="domain" description="Sortilin N-terminal" evidence="2">
    <location>
        <begin position="49"/>
        <end position="155"/>
    </location>
</feature>
<evidence type="ECO:0000313" key="4">
    <source>
        <dbReference type="Proteomes" id="UP000779900"/>
    </source>
</evidence>
<dbReference type="PANTHER" id="PTHR12106:SF27">
    <property type="entry name" value="SORTILIN-RELATED RECEPTOR"/>
    <property type="match status" value="1"/>
</dbReference>
<dbReference type="InterPro" id="IPR015943">
    <property type="entry name" value="WD40/YVTN_repeat-like_dom_sf"/>
</dbReference>
<name>A0A937XIB7_UNCW3</name>
<protein>
    <recommendedName>
        <fullName evidence="2">Sortilin N-terminal domain-containing protein</fullName>
    </recommendedName>
</protein>
<dbReference type="CDD" id="cd15482">
    <property type="entry name" value="Sialidase_non-viral"/>
    <property type="match status" value="1"/>
</dbReference>
<dbReference type="InterPro" id="IPR050310">
    <property type="entry name" value="VPS10-sortilin"/>
</dbReference>
<proteinExistence type="predicted"/>
<dbReference type="Pfam" id="PF15902">
    <property type="entry name" value="Sortilin-Vps10"/>
    <property type="match status" value="1"/>
</dbReference>
<dbReference type="AlphaFoldDB" id="A0A937XIB7"/>